<accession>A0A3M7P5Z8</accession>
<dbReference type="Proteomes" id="UP000276133">
    <property type="component" value="Unassembled WGS sequence"/>
</dbReference>
<proteinExistence type="predicted"/>
<gene>
    <name evidence="1" type="ORF">BpHYR1_033499</name>
</gene>
<keyword evidence="2" id="KW-1185">Reference proteome</keyword>
<sequence length="207" mass="24124">MFKKTRTSTHLSKLMNTEHIKNLSIILKCLPQNGETNSCLDRNNWNLVRYLWVRNNIAIRQTIIEKDQIVYNCYGSDGRVNVNIVPAYSIVKQRIKVYGQKRVVHSNSKRFSYINGIKTKRNNSCSIIIKIQKSLFNHGNLLLLIVSNSISNLLPEEIPYYIENNDLKYILIGMTLHLRDHFIAKVYDSLNFYDINNLCVFESNPNN</sequence>
<evidence type="ECO:0000313" key="1">
    <source>
        <dbReference type="EMBL" id="RMZ94551.1"/>
    </source>
</evidence>
<feature type="non-terminal residue" evidence="1">
    <location>
        <position position="207"/>
    </location>
</feature>
<dbReference type="EMBL" id="REGN01012969">
    <property type="protein sequence ID" value="RMZ94551.1"/>
    <property type="molecule type" value="Genomic_DNA"/>
</dbReference>
<evidence type="ECO:0000313" key="2">
    <source>
        <dbReference type="Proteomes" id="UP000276133"/>
    </source>
</evidence>
<protein>
    <submittedName>
        <fullName evidence="1">Uncharacterized protein</fullName>
    </submittedName>
</protein>
<dbReference type="AlphaFoldDB" id="A0A3M7P5Z8"/>
<reference evidence="1 2" key="1">
    <citation type="journal article" date="2018" name="Sci. Rep.">
        <title>Genomic signatures of local adaptation to the degree of environmental predictability in rotifers.</title>
        <authorList>
            <person name="Franch-Gras L."/>
            <person name="Hahn C."/>
            <person name="Garcia-Roger E.M."/>
            <person name="Carmona M.J."/>
            <person name="Serra M."/>
            <person name="Gomez A."/>
        </authorList>
    </citation>
    <scope>NUCLEOTIDE SEQUENCE [LARGE SCALE GENOMIC DNA]</scope>
    <source>
        <strain evidence="1">HYR1</strain>
    </source>
</reference>
<organism evidence="1 2">
    <name type="scientific">Brachionus plicatilis</name>
    <name type="common">Marine rotifer</name>
    <name type="synonym">Brachionus muelleri</name>
    <dbReference type="NCBI Taxonomy" id="10195"/>
    <lineage>
        <taxon>Eukaryota</taxon>
        <taxon>Metazoa</taxon>
        <taxon>Spiralia</taxon>
        <taxon>Gnathifera</taxon>
        <taxon>Rotifera</taxon>
        <taxon>Eurotatoria</taxon>
        <taxon>Monogononta</taxon>
        <taxon>Pseudotrocha</taxon>
        <taxon>Ploima</taxon>
        <taxon>Brachionidae</taxon>
        <taxon>Brachionus</taxon>
    </lineage>
</organism>
<comment type="caution">
    <text evidence="1">The sequence shown here is derived from an EMBL/GenBank/DDBJ whole genome shotgun (WGS) entry which is preliminary data.</text>
</comment>
<name>A0A3M7P5Z8_BRAPC</name>